<dbReference type="InterPro" id="IPR011989">
    <property type="entry name" value="ARM-like"/>
</dbReference>
<comment type="caution">
    <text evidence="2">The sequence shown here is derived from an EMBL/GenBank/DDBJ whole genome shotgun (WGS) entry which is preliminary data.</text>
</comment>
<dbReference type="AlphaFoldDB" id="A0A8B6GHU6"/>
<keyword evidence="3" id="KW-1185">Reference proteome</keyword>
<accession>A0A8B6GHU6</accession>
<evidence type="ECO:0000256" key="1">
    <source>
        <dbReference type="SAM" id="SignalP"/>
    </source>
</evidence>
<evidence type="ECO:0000313" key="2">
    <source>
        <dbReference type="EMBL" id="VDI64291.1"/>
    </source>
</evidence>
<evidence type="ECO:0000313" key="3">
    <source>
        <dbReference type="Proteomes" id="UP000596742"/>
    </source>
</evidence>
<proteinExistence type="predicted"/>
<reference evidence="2" key="1">
    <citation type="submission" date="2018-11" db="EMBL/GenBank/DDBJ databases">
        <authorList>
            <person name="Alioto T."/>
            <person name="Alioto T."/>
        </authorList>
    </citation>
    <scope>NUCLEOTIDE SEQUENCE</scope>
</reference>
<organism evidence="2 3">
    <name type="scientific">Mytilus galloprovincialis</name>
    <name type="common">Mediterranean mussel</name>
    <dbReference type="NCBI Taxonomy" id="29158"/>
    <lineage>
        <taxon>Eukaryota</taxon>
        <taxon>Metazoa</taxon>
        <taxon>Spiralia</taxon>
        <taxon>Lophotrochozoa</taxon>
        <taxon>Mollusca</taxon>
        <taxon>Bivalvia</taxon>
        <taxon>Autobranchia</taxon>
        <taxon>Pteriomorphia</taxon>
        <taxon>Mytilida</taxon>
        <taxon>Mytiloidea</taxon>
        <taxon>Mytilidae</taxon>
        <taxon>Mytilinae</taxon>
        <taxon>Mytilus</taxon>
    </lineage>
</organism>
<dbReference type="Gene3D" id="1.25.10.10">
    <property type="entry name" value="Leucine-rich Repeat Variant"/>
    <property type="match status" value="1"/>
</dbReference>
<protein>
    <submittedName>
        <fullName evidence="2">Importin-4</fullName>
    </submittedName>
</protein>
<gene>
    <name evidence="2" type="ORF">MGAL_10B048137</name>
</gene>
<sequence>MKLVDPVLNVLFALMCGSGEEDNSEEEEEDLDSYKPAQYAPQVIDTMALHLPPEKLIPNLVSKYLTIIFSRIKDIAMYYFS</sequence>
<dbReference type="EMBL" id="UYJE01008495">
    <property type="protein sequence ID" value="VDI64291.1"/>
    <property type="molecule type" value="Genomic_DNA"/>
</dbReference>
<dbReference type="Proteomes" id="UP000596742">
    <property type="component" value="Unassembled WGS sequence"/>
</dbReference>
<feature type="signal peptide" evidence="1">
    <location>
        <begin position="1"/>
        <end position="19"/>
    </location>
</feature>
<name>A0A8B6GHU6_MYTGA</name>
<feature type="chain" id="PRO_5032812104" evidence="1">
    <location>
        <begin position="20"/>
        <end position="81"/>
    </location>
</feature>
<keyword evidence="1" id="KW-0732">Signal</keyword>